<dbReference type="EMBL" id="FNMY01000002">
    <property type="protein sequence ID" value="SDW52086.1"/>
    <property type="molecule type" value="Genomic_DNA"/>
</dbReference>
<evidence type="ECO:0000256" key="2">
    <source>
        <dbReference type="ARBA" id="ARBA00022723"/>
    </source>
</evidence>
<dbReference type="OrthoDB" id="1494333at2"/>
<dbReference type="InterPro" id="IPR009056">
    <property type="entry name" value="Cyt_c-like_dom"/>
</dbReference>
<evidence type="ECO:0000259" key="5">
    <source>
        <dbReference type="PROSITE" id="PS51007"/>
    </source>
</evidence>
<accession>A0A1H2U7G4</accession>
<proteinExistence type="predicted"/>
<evidence type="ECO:0000256" key="3">
    <source>
        <dbReference type="ARBA" id="ARBA00023004"/>
    </source>
</evidence>
<protein>
    <submittedName>
        <fullName evidence="6">Cytochrome c</fullName>
    </submittedName>
</protein>
<feature type="domain" description="Cytochrome c" evidence="5">
    <location>
        <begin position="37"/>
        <end position="135"/>
    </location>
</feature>
<dbReference type="PROSITE" id="PS51257">
    <property type="entry name" value="PROKAR_LIPOPROTEIN"/>
    <property type="match status" value="1"/>
</dbReference>
<evidence type="ECO:0000313" key="7">
    <source>
        <dbReference type="Proteomes" id="UP000199592"/>
    </source>
</evidence>
<dbReference type="PROSITE" id="PS51007">
    <property type="entry name" value="CYTC"/>
    <property type="match status" value="1"/>
</dbReference>
<gene>
    <name evidence="6" type="ORF">SAMN04487892_1479</name>
</gene>
<dbReference type="Pfam" id="PF11845">
    <property type="entry name" value="Tll0287-like"/>
    <property type="match status" value="1"/>
</dbReference>
<keyword evidence="1 4" id="KW-0349">Heme</keyword>
<dbReference type="Proteomes" id="UP000199592">
    <property type="component" value="Unassembled WGS sequence"/>
</dbReference>
<sequence length="333" mass="37615">MKHVFIFIGVVLMMVSCKQGPKSEEIALEDSTSHSEVVYQEGKKLMEAKCYLCHNPEVPENGQRIAPPMIAVKAHYLDVFKTKADFVQGVVDFVKAPSEDNTQMRGAVRRFGIMPTQQFPEEEIKKIAEYMYEYQIAEPEWFKAHWIERRGDSLYNQGKKLTEVSVESSPKEMGMKYAQETQKVLGKNLIGTIQNKGVEEALLFCNERAYPLTDSMAVNFNASIKRVSDRPRNPKNTANAIEMAHIATFKSKVKAGESYEPIVSEKDGKVNFYYPIVTNSMCLNCHGTKGKEVSPEVSNTLAQLYPTDQAMGYGENEVRGIWSIVFDAVQPQK</sequence>
<dbReference type="STRING" id="1073328.SAMN05216294_0814"/>
<dbReference type="RefSeq" id="WP_090292893.1">
    <property type="nucleotide sequence ID" value="NZ_FNKI01000001.1"/>
</dbReference>
<dbReference type="InterPro" id="IPR036909">
    <property type="entry name" value="Cyt_c-like_dom_sf"/>
</dbReference>
<reference evidence="7" key="1">
    <citation type="submission" date="2016-10" db="EMBL/GenBank/DDBJ databases">
        <authorList>
            <person name="Varghese N."/>
            <person name="Submissions S."/>
        </authorList>
    </citation>
    <scope>NUCLEOTIDE SEQUENCE [LARGE SCALE GENOMIC DNA]</scope>
    <source>
        <strain evidence="7">DSM 25030</strain>
    </source>
</reference>
<dbReference type="GO" id="GO:0009055">
    <property type="term" value="F:electron transfer activity"/>
    <property type="evidence" value="ECO:0007669"/>
    <property type="project" value="InterPro"/>
</dbReference>
<dbReference type="InterPro" id="IPR021796">
    <property type="entry name" value="Tll0287-like_dom"/>
</dbReference>
<dbReference type="Pfam" id="PF00034">
    <property type="entry name" value="Cytochrom_C"/>
    <property type="match status" value="1"/>
</dbReference>
<evidence type="ECO:0000256" key="4">
    <source>
        <dbReference type="PROSITE-ProRule" id="PRU00433"/>
    </source>
</evidence>
<keyword evidence="3 4" id="KW-0408">Iron</keyword>
<evidence type="ECO:0000313" key="6">
    <source>
        <dbReference type="EMBL" id="SDW52086.1"/>
    </source>
</evidence>
<keyword evidence="7" id="KW-1185">Reference proteome</keyword>
<name>A0A1H2U7G4_9FLAO</name>
<dbReference type="SUPFAM" id="SSF46626">
    <property type="entry name" value="Cytochrome c"/>
    <property type="match status" value="1"/>
</dbReference>
<organism evidence="6 7">
    <name type="scientific">Flagellimonas zhangzhouensis</name>
    <dbReference type="NCBI Taxonomy" id="1073328"/>
    <lineage>
        <taxon>Bacteria</taxon>
        <taxon>Pseudomonadati</taxon>
        <taxon>Bacteroidota</taxon>
        <taxon>Flavobacteriia</taxon>
        <taxon>Flavobacteriales</taxon>
        <taxon>Flavobacteriaceae</taxon>
        <taxon>Flagellimonas</taxon>
    </lineage>
</organism>
<dbReference type="GO" id="GO:0046872">
    <property type="term" value="F:metal ion binding"/>
    <property type="evidence" value="ECO:0007669"/>
    <property type="project" value="UniProtKB-KW"/>
</dbReference>
<dbReference type="GO" id="GO:0020037">
    <property type="term" value="F:heme binding"/>
    <property type="evidence" value="ECO:0007669"/>
    <property type="project" value="InterPro"/>
</dbReference>
<keyword evidence="2 4" id="KW-0479">Metal-binding</keyword>
<dbReference type="Gene3D" id="1.10.760.10">
    <property type="entry name" value="Cytochrome c-like domain"/>
    <property type="match status" value="1"/>
</dbReference>
<evidence type="ECO:0000256" key="1">
    <source>
        <dbReference type="ARBA" id="ARBA00022617"/>
    </source>
</evidence>
<dbReference type="AlphaFoldDB" id="A0A1H2U7G4"/>